<evidence type="ECO:0000313" key="2">
    <source>
        <dbReference type="Proteomes" id="UP000736672"/>
    </source>
</evidence>
<gene>
    <name evidence="1" type="ORF">B0J15DRAFT_164047</name>
</gene>
<accession>A0A9P9RAL4</accession>
<reference evidence="1" key="1">
    <citation type="journal article" date="2021" name="Nat. Commun.">
        <title>Genetic determinants of endophytism in the Arabidopsis root mycobiome.</title>
        <authorList>
            <person name="Mesny F."/>
            <person name="Miyauchi S."/>
            <person name="Thiergart T."/>
            <person name="Pickel B."/>
            <person name="Atanasova L."/>
            <person name="Karlsson M."/>
            <person name="Huettel B."/>
            <person name="Barry K.W."/>
            <person name="Haridas S."/>
            <person name="Chen C."/>
            <person name="Bauer D."/>
            <person name="Andreopoulos W."/>
            <person name="Pangilinan J."/>
            <person name="LaButti K."/>
            <person name="Riley R."/>
            <person name="Lipzen A."/>
            <person name="Clum A."/>
            <person name="Drula E."/>
            <person name="Henrissat B."/>
            <person name="Kohler A."/>
            <person name="Grigoriev I.V."/>
            <person name="Martin F.M."/>
            <person name="Hacquard S."/>
        </authorList>
    </citation>
    <scope>NUCLEOTIDE SEQUENCE</scope>
    <source>
        <strain evidence="1">FSSC 5 MPI-SDFR-AT-0091</strain>
    </source>
</reference>
<name>A0A9P9RAL4_FUSSL</name>
<dbReference type="OrthoDB" id="1720422at2759"/>
<evidence type="ECO:0000313" key="1">
    <source>
        <dbReference type="EMBL" id="KAH7271972.1"/>
    </source>
</evidence>
<keyword evidence="2" id="KW-1185">Reference proteome</keyword>
<dbReference type="Proteomes" id="UP000736672">
    <property type="component" value="Unassembled WGS sequence"/>
</dbReference>
<dbReference type="AlphaFoldDB" id="A0A9P9RAL4"/>
<protein>
    <submittedName>
        <fullName evidence="1">Uncharacterized protein</fullName>
    </submittedName>
</protein>
<organism evidence="1 2">
    <name type="scientific">Fusarium solani</name>
    <name type="common">Filamentous fungus</name>
    <dbReference type="NCBI Taxonomy" id="169388"/>
    <lineage>
        <taxon>Eukaryota</taxon>
        <taxon>Fungi</taxon>
        <taxon>Dikarya</taxon>
        <taxon>Ascomycota</taxon>
        <taxon>Pezizomycotina</taxon>
        <taxon>Sordariomycetes</taxon>
        <taxon>Hypocreomycetidae</taxon>
        <taxon>Hypocreales</taxon>
        <taxon>Nectriaceae</taxon>
        <taxon>Fusarium</taxon>
        <taxon>Fusarium solani species complex</taxon>
    </lineage>
</organism>
<sequence length="550" mass="62436">MNAVSNYSLQLPGADLKSMSLVSVYIRRAVIRSLWSSITIRPSDEYDLHDITTEGFPHLYIPYVSELHFAAPLELGSTGCPHSYGSWEERGKFFERLDQRAKSFLDKFEKTKLRSFSWDMGCCVPETILGEDGLLARMHPSLESLRLVVDPKCRFFYQRSRFTDHGNMGLSSFRNLKSICWKGSVINSHHLLGTVIEKNADHLDHLELDLLYTDGDFSRARVHVQRHEGDNDPGYFGNILKLHEHTVQPIFQSLTSLVLTNVPLGPAMVGMINFEVLRSLTLRLCPGWARFTQRIVKTRPPVRLKTLELRHGLSAPVKNSQLEVEQFIDVCGGLEELFLNLPKPDDARSIWKHITRHEASLKRLVLHYRTKERHAHGFSEQETDLPSLGLTEHGNTIYYPPEPNPLQELKLECISLCCFPELAELMLETSSSLASLKFVHIRKASFDYRPPNPITGERASPQIPTPLLWFAEWAFGPDGPPLLEAVAYGKFSHGGWAHADNLILCPTRDWFRTVPRDGREWVGIVGKYRNALEACPVEPFLGSSGPRYGT</sequence>
<dbReference type="EMBL" id="JAGTJS010000003">
    <property type="protein sequence ID" value="KAH7271972.1"/>
    <property type="molecule type" value="Genomic_DNA"/>
</dbReference>
<proteinExistence type="predicted"/>
<comment type="caution">
    <text evidence="1">The sequence shown here is derived from an EMBL/GenBank/DDBJ whole genome shotgun (WGS) entry which is preliminary data.</text>
</comment>